<comment type="subcellular location">
    <subcellularLocation>
        <location evidence="1">Periplasm</location>
    </subcellularLocation>
</comment>
<keyword evidence="3 4" id="KW-0732">Signal</keyword>
<dbReference type="RefSeq" id="WP_090710025.1">
    <property type="nucleotide sequence ID" value="NZ_FOVM01000003.1"/>
</dbReference>
<name>A0A1I5AF24_9MICO</name>
<dbReference type="SUPFAM" id="SSF53850">
    <property type="entry name" value="Periplasmic binding protein-like II"/>
    <property type="match status" value="1"/>
</dbReference>
<dbReference type="GO" id="GO:0042597">
    <property type="term" value="C:periplasmic space"/>
    <property type="evidence" value="ECO:0007669"/>
    <property type="project" value="UniProtKB-SubCell"/>
</dbReference>
<evidence type="ECO:0000256" key="4">
    <source>
        <dbReference type="SAM" id="SignalP"/>
    </source>
</evidence>
<feature type="signal peptide" evidence="4">
    <location>
        <begin position="1"/>
        <end position="25"/>
    </location>
</feature>
<dbReference type="Proteomes" id="UP000198867">
    <property type="component" value="Unassembled WGS sequence"/>
</dbReference>
<evidence type="ECO:0000313" key="7">
    <source>
        <dbReference type="Proteomes" id="UP000198867"/>
    </source>
</evidence>
<dbReference type="EMBL" id="FOVM01000003">
    <property type="protein sequence ID" value="SFN61054.1"/>
    <property type="molecule type" value="Genomic_DNA"/>
</dbReference>
<evidence type="ECO:0000259" key="5">
    <source>
        <dbReference type="Pfam" id="PF09084"/>
    </source>
</evidence>
<proteinExistence type="inferred from homology"/>
<evidence type="ECO:0000256" key="1">
    <source>
        <dbReference type="ARBA" id="ARBA00004418"/>
    </source>
</evidence>
<comment type="similarity">
    <text evidence="2">Belongs to the bacterial solute-binding protein SsuA/TauA family.</text>
</comment>
<dbReference type="Pfam" id="PF09084">
    <property type="entry name" value="NMT1"/>
    <property type="match status" value="1"/>
</dbReference>
<dbReference type="PANTHER" id="PTHR30024:SF47">
    <property type="entry name" value="TAURINE-BINDING PERIPLASMIC PROTEIN"/>
    <property type="match status" value="1"/>
</dbReference>
<organism evidence="6 7">
    <name type="scientific">Mycetocola miduiensis</name>
    <dbReference type="NCBI Taxonomy" id="995034"/>
    <lineage>
        <taxon>Bacteria</taxon>
        <taxon>Bacillati</taxon>
        <taxon>Actinomycetota</taxon>
        <taxon>Actinomycetes</taxon>
        <taxon>Micrococcales</taxon>
        <taxon>Microbacteriaceae</taxon>
        <taxon>Mycetocola</taxon>
    </lineage>
</organism>
<dbReference type="InterPro" id="IPR015168">
    <property type="entry name" value="SsuA/THI5"/>
</dbReference>
<evidence type="ECO:0000256" key="2">
    <source>
        <dbReference type="ARBA" id="ARBA00010742"/>
    </source>
</evidence>
<feature type="domain" description="SsuA/THI5-like" evidence="5">
    <location>
        <begin position="50"/>
        <end position="259"/>
    </location>
</feature>
<dbReference type="Gene3D" id="3.40.190.10">
    <property type="entry name" value="Periplasmic binding protein-like II"/>
    <property type="match status" value="2"/>
</dbReference>
<evidence type="ECO:0000256" key="3">
    <source>
        <dbReference type="ARBA" id="ARBA00022729"/>
    </source>
</evidence>
<dbReference type="AlphaFoldDB" id="A0A1I5AF24"/>
<feature type="chain" id="PRO_5011716660" evidence="4">
    <location>
        <begin position="26"/>
        <end position="333"/>
    </location>
</feature>
<dbReference type="PANTHER" id="PTHR30024">
    <property type="entry name" value="ALIPHATIC SULFONATES-BINDING PROTEIN-RELATED"/>
    <property type="match status" value="1"/>
</dbReference>
<protein>
    <submittedName>
        <fullName evidence="6">NitT/TauT family transport system substrate-binding protein</fullName>
    </submittedName>
</protein>
<dbReference type="STRING" id="995034.SAMN05216219_1409"/>
<keyword evidence="7" id="KW-1185">Reference proteome</keyword>
<evidence type="ECO:0000313" key="6">
    <source>
        <dbReference type="EMBL" id="SFN61054.1"/>
    </source>
</evidence>
<dbReference type="OrthoDB" id="7808807at2"/>
<reference evidence="7" key="1">
    <citation type="submission" date="2016-10" db="EMBL/GenBank/DDBJ databases">
        <authorList>
            <person name="Varghese N."/>
            <person name="Submissions S."/>
        </authorList>
    </citation>
    <scope>NUCLEOTIDE SEQUENCE [LARGE SCALE GENOMIC DNA]</scope>
    <source>
        <strain evidence="7">CGMCC 1.11101</strain>
    </source>
</reference>
<dbReference type="PROSITE" id="PS51257">
    <property type="entry name" value="PROKAR_LIPOPROTEIN"/>
    <property type="match status" value="1"/>
</dbReference>
<sequence>MKKTVLSTLAALSTVAVLSGCSASAAGETSDSEGLTKIMIAEPVHGVGYLPLYAAMKNGYFEDAGLDVEITTLTGGAHVNAVLSGDAWGFIGGPESGAIANAKGAELVTIAGVVNKANIYWTAATDVEIDPDDLAGSLKGKSIAIGRHGGSPEIISLYLMQQFGIDPADMVITNNDQSGSEIALVEAGKADIAVTTEPVLGQGITEGIWTEPIVNVPAELGDFAYSSIVIDSKTTKEDPDTVKAFTAALGKGMDFVLTDKEGTAKLAATEFPTMTADVLQPTLDRAYADELWDGIDISDEGIQLDLDVSRAAGLLVDDGKVTVESLLDRSFMP</sequence>
<accession>A0A1I5AF24</accession>
<gene>
    <name evidence="6" type="ORF">SAMN05216219_1409</name>
</gene>